<dbReference type="AlphaFoldDB" id="A0A5B9QC13"/>
<evidence type="ECO:0000256" key="4">
    <source>
        <dbReference type="ARBA" id="ARBA00023136"/>
    </source>
</evidence>
<dbReference type="Proteomes" id="UP000323917">
    <property type="component" value="Chromosome"/>
</dbReference>
<dbReference type="KEGG" id="bgok:Pr1d_38120"/>
<organism evidence="6 7">
    <name type="scientific">Bythopirellula goksoeyrii</name>
    <dbReference type="NCBI Taxonomy" id="1400387"/>
    <lineage>
        <taxon>Bacteria</taxon>
        <taxon>Pseudomonadati</taxon>
        <taxon>Planctomycetota</taxon>
        <taxon>Planctomycetia</taxon>
        <taxon>Pirellulales</taxon>
        <taxon>Lacipirellulaceae</taxon>
        <taxon>Bythopirellula</taxon>
    </lineage>
</organism>
<sequence>MLYLAILICALLFAGVAMTVNEGLWSNAIALISVMLGGLFGIFIGVPAGNFLGEQAGKGPDNAWYFVFAGVWGVFTVSVLVIRIVADRTSRTKMRFIPLVDKIGGPLVGVFVAVMFASFAAYTLDRIAIKAGEWKYSDSPGFAQSVFTYARAPFWNVANSFASAEGIDKTFTASNP</sequence>
<keyword evidence="2 5" id="KW-0812">Transmembrane</keyword>
<feature type="transmembrane region" description="Helical" evidence="5">
    <location>
        <begin position="64"/>
        <end position="86"/>
    </location>
</feature>
<protein>
    <submittedName>
        <fullName evidence="6">Colicin V production protein</fullName>
    </submittedName>
</protein>
<keyword evidence="4 5" id="KW-0472">Membrane</keyword>
<evidence type="ECO:0000313" key="6">
    <source>
        <dbReference type="EMBL" id="QEG36498.1"/>
    </source>
</evidence>
<proteinExistence type="predicted"/>
<dbReference type="GO" id="GO:0009403">
    <property type="term" value="P:toxin biosynthetic process"/>
    <property type="evidence" value="ECO:0007669"/>
    <property type="project" value="InterPro"/>
</dbReference>
<feature type="transmembrane region" description="Helical" evidence="5">
    <location>
        <begin position="106"/>
        <end position="124"/>
    </location>
</feature>
<evidence type="ECO:0000256" key="2">
    <source>
        <dbReference type="ARBA" id="ARBA00022692"/>
    </source>
</evidence>
<accession>A0A5B9QC13</accession>
<gene>
    <name evidence="6" type="ORF">Pr1d_38120</name>
</gene>
<reference evidence="6 7" key="1">
    <citation type="submission" date="2019-08" db="EMBL/GenBank/DDBJ databases">
        <title>Deep-cultivation of Planctomycetes and their phenomic and genomic characterization uncovers novel biology.</title>
        <authorList>
            <person name="Wiegand S."/>
            <person name="Jogler M."/>
            <person name="Boedeker C."/>
            <person name="Pinto D."/>
            <person name="Vollmers J."/>
            <person name="Rivas-Marin E."/>
            <person name="Kohn T."/>
            <person name="Peeters S.H."/>
            <person name="Heuer A."/>
            <person name="Rast P."/>
            <person name="Oberbeckmann S."/>
            <person name="Bunk B."/>
            <person name="Jeske O."/>
            <person name="Meyerdierks A."/>
            <person name="Storesund J.E."/>
            <person name="Kallscheuer N."/>
            <person name="Luecker S."/>
            <person name="Lage O.M."/>
            <person name="Pohl T."/>
            <person name="Merkel B.J."/>
            <person name="Hornburger P."/>
            <person name="Mueller R.-W."/>
            <person name="Bruemmer F."/>
            <person name="Labrenz M."/>
            <person name="Spormann A.M."/>
            <person name="Op den Camp H."/>
            <person name="Overmann J."/>
            <person name="Amann R."/>
            <person name="Jetten M.S.M."/>
            <person name="Mascher T."/>
            <person name="Medema M.H."/>
            <person name="Devos D.P."/>
            <person name="Kaster A.-K."/>
            <person name="Ovreas L."/>
            <person name="Rohde M."/>
            <person name="Galperin M.Y."/>
            <person name="Jogler C."/>
        </authorList>
    </citation>
    <scope>NUCLEOTIDE SEQUENCE [LARGE SCALE GENOMIC DNA]</scope>
    <source>
        <strain evidence="6 7">Pr1d</strain>
    </source>
</reference>
<comment type="subcellular location">
    <subcellularLocation>
        <location evidence="1">Membrane</location>
        <topology evidence="1">Multi-pass membrane protein</topology>
    </subcellularLocation>
</comment>
<evidence type="ECO:0000256" key="3">
    <source>
        <dbReference type="ARBA" id="ARBA00022989"/>
    </source>
</evidence>
<keyword evidence="3 5" id="KW-1133">Transmembrane helix</keyword>
<dbReference type="OrthoDB" id="267952at2"/>
<dbReference type="InterPro" id="IPR003825">
    <property type="entry name" value="Colicin-V_CvpA"/>
</dbReference>
<evidence type="ECO:0000313" key="7">
    <source>
        <dbReference type="Proteomes" id="UP000323917"/>
    </source>
</evidence>
<dbReference type="EMBL" id="CP042913">
    <property type="protein sequence ID" value="QEG36498.1"/>
    <property type="molecule type" value="Genomic_DNA"/>
</dbReference>
<evidence type="ECO:0000256" key="5">
    <source>
        <dbReference type="SAM" id="Phobius"/>
    </source>
</evidence>
<evidence type="ECO:0000256" key="1">
    <source>
        <dbReference type="ARBA" id="ARBA00004141"/>
    </source>
</evidence>
<dbReference type="Pfam" id="PF02674">
    <property type="entry name" value="Colicin_V"/>
    <property type="match status" value="1"/>
</dbReference>
<dbReference type="GO" id="GO:0016020">
    <property type="term" value="C:membrane"/>
    <property type="evidence" value="ECO:0007669"/>
    <property type="project" value="UniProtKB-SubCell"/>
</dbReference>
<name>A0A5B9QC13_9BACT</name>
<keyword evidence="7" id="KW-1185">Reference proteome</keyword>
<feature type="transmembrane region" description="Helical" evidence="5">
    <location>
        <begin position="29"/>
        <end position="52"/>
    </location>
</feature>
<dbReference type="RefSeq" id="WP_148074834.1">
    <property type="nucleotide sequence ID" value="NZ_CP042913.1"/>
</dbReference>